<gene>
    <name evidence="2" type="ORF">F0238_25530</name>
</gene>
<feature type="domain" description="Metallo-beta-lactamase" evidence="1">
    <location>
        <begin position="14"/>
        <end position="80"/>
    </location>
</feature>
<dbReference type="Proteomes" id="UP000576645">
    <property type="component" value="Unassembled WGS sequence"/>
</dbReference>
<evidence type="ECO:0000259" key="1">
    <source>
        <dbReference type="Pfam" id="PF00753"/>
    </source>
</evidence>
<organism evidence="2 3">
    <name type="scientific">Vibrio coralliilyticus</name>
    <dbReference type="NCBI Taxonomy" id="190893"/>
    <lineage>
        <taxon>Bacteria</taxon>
        <taxon>Pseudomonadati</taxon>
        <taxon>Pseudomonadota</taxon>
        <taxon>Gammaproteobacteria</taxon>
        <taxon>Vibrionales</taxon>
        <taxon>Vibrionaceae</taxon>
        <taxon>Vibrio</taxon>
    </lineage>
</organism>
<dbReference type="AlphaFoldDB" id="A0AAP7DGM7"/>
<dbReference type="Pfam" id="PF00753">
    <property type="entry name" value="Lactamase_B"/>
    <property type="match status" value="1"/>
</dbReference>
<evidence type="ECO:0000313" key="3">
    <source>
        <dbReference type="Proteomes" id="UP000576645"/>
    </source>
</evidence>
<dbReference type="PANTHER" id="PTHR11203">
    <property type="entry name" value="CLEAVAGE AND POLYADENYLATION SPECIFICITY FACTOR FAMILY MEMBER"/>
    <property type="match status" value="1"/>
</dbReference>
<dbReference type="GO" id="GO:0004521">
    <property type="term" value="F:RNA endonuclease activity"/>
    <property type="evidence" value="ECO:0007669"/>
    <property type="project" value="TreeGrafter"/>
</dbReference>
<proteinExistence type="predicted"/>
<dbReference type="SUPFAM" id="SSF56281">
    <property type="entry name" value="Metallo-hydrolase/oxidoreductase"/>
    <property type="match status" value="1"/>
</dbReference>
<sequence>MITISPISGLGEKGPACFLLRIKNKNILLDCGRGPDNNKSPTVSKLPKVIDAVVFSHLHNDHIGSQELIKNHTIKEVWATTLTWKKLVHTNFAGSKCKVLPANGHCSIAGLDAQTGRTGHVAGGVWVRFKDEGGITYLSDIQPDSITYAFDTPPPSKTMVMDASYKTWDVPMVDSIESLKKKLQPMTLFPVSPYGRAAEMALIAYRQGKEIGVCSKVYSALIDLLNNSEYLKTECIADISQLLQHVVVVFDVNDYSRTCHLPILATSAQLTDGLSSSLRHFYGDRLNVALSGHIAQGSQAEKEFEKGSATFMRWPVHPTFSQQVDLLVNTKPSHTILAFAKDVDPSLYEEKYSCSYYIDGNKEITID</sequence>
<accession>A0AAP7DGM7</accession>
<dbReference type="PANTHER" id="PTHR11203:SF37">
    <property type="entry name" value="INTEGRATOR COMPLEX SUBUNIT 11"/>
    <property type="match status" value="1"/>
</dbReference>
<dbReference type="RefSeq" id="WP_095573071.1">
    <property type="nucleotide sequence ID" value="NZ_JBJZOQ010000010.1"/>
</dbReference>
<comment type="caution">
    <text evidence="2">The sequence shown here is derived from an EMBL/GenBank/DDBJ whole genome shotgun (WGS) entry which is preliminary data.</text>
</comment>
<protein>
    <submittedName>
        <fullName evidence="2">MBL fold metallo-hydrolase</fullName>
    </submittedName>
</protein>
<dbReference type="InterPro" id="IPR036866">
    <property type="entry name" value="RibonucZ/Hydroxyglut_hydro"/>
</dbReference>
<dbReference type="EMBL" id="VTXP01000025">
    <property type="protein sequence ID" value="NOJ26080.1"/>
    <property type="molecule type" value="Genomic_DNA"/>
</dbReference>
<evidence type="ECO:0000313" key="2">
    <source>
        <dbReference type="EMBL" id="NOJ26080.1"/>
    </source>
</evidence>
<dbReference type="InterPro" id="IPR050698">
    <property type="entry name" value="MBL"/>
</dbReference>
<reference evidence="2 3" key="1">
    <citation type="submission" date="2019-09" db="EMBL/GenBank/DDBJ databases">
        <title>Draft genome sequencing and comparative genomics of hatchery-associated Vibrios.</title>
        <authorList>
            <person name="Kehlet-Delgado H."/>
            <person name="Mueller R.S."/>
        </authorList>
    </citation>
    <scope>NUCLEOTIDE SEQUENCE [LARGE SCALE GENOMIC DNA]</scope>
    <source>
        <strain evidence="2 3">09-121-3</strain>
    </source>
</reference>
<dbReference type="Gene3D" id="3.60.15.10">
    <property type="entry name" value="Ribonuclease Z/Hydroxyacylglutathione hydrolase-like"/>
    <property type="match status" value="1"/>
</dbReference>
<dbReference type="InterPro" id="IPR001279">
    <property type="entry name" value="Metallo-B-lactamas"/>
</dbReference>
<name>A0AAP7DGM7_9VIBR</name>